<dbReference type="VEuPathDB" id="MicrosporidiaDB:CWI37_0646p0010"/>
<name>A0A4Q9L2N9_9MICR</name>
<dbReference type="EMBL" id="PITJ01000646">
    <property type="protein sequence ID" value="TBU01709.1"/>
    <property type="molecule type" value="Genomic_DNA"/>
</dbReference>
<evidence type="ECO:0000313" key="1">
    <source>
        <dbReference type="EMBL" id="TBU01709.1"/>
    </source>
</evidence>
<gene>
    <name evidence="1" type="ORF">CWI37_0646p0010</name>
</gene>
<protein>
    <submittedName>
        <fullName evidence="1">Uncharacterized protein</fullName>
    </submittedName>
</protein>
<sequence length="418" mass="50422">MENNRKQWIKELETNLCTYLYSYVDNIQRQFIENSKYDLHLLSITQGNKTEDLYFKILKSIRMKEFFCKFLIASYSMKQLLNEFSIFSFYERKTYSIMRIPNKIKETTKSSGKFCIFSNRFALSLISRYIRHLWEIYNKINSILTEYELISIIQPIEYTEYNIYTITEILRSNKNFYNSNFALVLEKKYTDDMRERIIKFENLVPTKIEKYEIYSLQYFQITDFFARIKKEICKISFLCSDLNWETYMKPKNIFDDSNSYQYYSTDLDYKYQDTILKMKIYKFSVVKDFAVITSIQNIKEIGLCRFSTNNTSKKNGKHVQSLCLYLFLYKIDISKSYYPSFPYISLQIEYDLKIVVNINEKMYPDDIIYKIKCLRNFATDNYSIKSIQSNVESENITSEKKKLIEIFQNITAEQERFI</sequence>
<dbReference type="Proteomes" id="UP000292362">
    <property type="component" value="Unassembled WGS sequence"/>
</dbReference>
<dbReference type="AlphaFoldDB" id="A0A4Q9L2N9"/>
<organism evidence="1 2">
    <name type="scientific">Hamiltosporidium tvaerminnensis</name>
    <dbReference type="NCBI Taxonomy" id="1176355"/>
    <lineage>
        <taxon>Eukaryota</taxon>
        <taxon>Fungi</taxon>
        <taxon>Fungi incertae sedis</taxon>
        <taxon>Microsporidia</taxon>
        <taxon>Dubosqiidae</taxon>
        <taxon>Hamiltosporidium</taxon>
    </lineage>
</organism>
<evidence type="ECO:0000313" key="2">
    <source>
        <dbReference type="Proteomes" id="UP000292362"/>
    </source>
</evidence>
<accession>A0A4Q9L2N9</accession>
<proteinExistence type="predicted"/>
<comment type="caution">
    <text evidence="1">The sequence shown here is derived from an EMBL/GenBank/DDBJ whole genome shotgun (WGS) entry which is preliminary data.</text>
</comment>
<reference evidence="1 2" key="1">
    <citation type="submission" date="2017-12" db="EMBL/GenBank/DDBJ databases">
        <authorList>
            <person name="Pombert J.-F."/>
            <person name="Haag K.L."/>
            <person name="Ebert D."/>
        </authorList>
    </citation>
    <scope>NUCLEOTIDE SEQUENCE [LARGE SCALE GENOMIC DNA]</scope>
    <source>
        <strain evidence="1">FI-OER-3-3</strain>
    </source>
</reference>